<evidence type="ECO:0000313" key="1">
    <source>
        <dbReference type="EMBL" id="KAJ6990478.1"/>
    </source>
</evidence>
<organism evidence="1 2">
    <name type="scientific">Populus alba x Populus x berolinensis</name>
    <dbReference type="NCBI Taxonomy" id="444605"/>
    <lineage>
        <taxon>Eukaryota</taxon>
        <taxon>Viridiplantae</taxon>
        <taxon>Streptophyta</taxon>
        <taxon>Embryophyta</taxon>
        <taxon>Tracheophyta</taxon>
        <taxon>Spermatophyta</taxon>
        <taxon>Magnoliopsida</taxon>
        <taxon>eudicotyledons</taxon>
        <taxon>Gunneridae</taxon>
        <taxon>Pentapetalae</taxon>
        <taxon>rosids</taxon>
        <taxon>fabids</taxon>
        <taxon>Malpighiales</taxon>
        <taxon>Salicaceae</taxon>
        <taxon>Saliceae</taxon>
        <taxon>Populus</taxon>
    </lineage>
</organism>
<accession>A0AAD6QHH3</accession>
<sequence>MDSNQVLVVEHLKINFLIHEGWGAVTTIRDAINTFNIWFSSCHCSLDEVGEAQRLDNAIEKNYHNEIGFLLGRELKRLRLRVNGILIGDGYCF</sequence>
<gene>
    <name evidence="1" type="ORF">NC653_018897</name>
</gene>
<name>A0AAD6QHH3_9ROSI</name>
<protein>
    <submittedName>
        <fullName evidence="1">Uncharacterized protein</fullName>
    </submittedName>
</protein>
<proteinExistence type="predicted"/>
<evidence type="ECO:0000313" key="2">
    <source>
        <dbReference type="Proteomes" id="UP001164929"/>
    </source>
</evidence>
<comment type="caution">
    <text evidence="1">The sequence shown here is derived from an EMBL/GenBank/DDBJ whole genome shotgun (WGS) entry which is preliminary data.</text>
</comment>
<dbReference type="AlphaFoldDB" id="A0AAD6QHH3"/>
<reference evidence="1" key="1">
    <citation type="journal article" date="2023" name="Mol. Ecol. Resour.">
        <title>Chromosome-level genome assembly of a triploid poplar Populus alba 'Berolinensis'.</title>
        <authorList>
            <person name="Chen S."/>
            <person name="Yu Y."/>
            <person name="Wang X."/>
            <person name="Wang S."/>
            <person name="Zhang T."/>
            <person name="Zhou Y."/>
            <person name="He R."/>
            <person name="Meng N."/>
            <person name="Wang Y."/>
            <person name="Liu W."/>
            <person name="Liu Z."/>
            <person name="Liu J."/>
            <person name="Guo Q."/>
            <person name="Huang H."/>
            <person name="Sederoff R.R."/>
            <person name="Wang G."/>
            <person name="Qu G."/>
            <person name="Chen S."/>
        </authorList>
    </citation>
    <scope>NUCLEOTIDE SEQUENCE</scope>
    <source>
        <strain evidence="1">SC-2020</strain>
    </source>
</reference>
<keyword evidence="2" id="KW-1185">Reference proteome</keyword>
<dbReference type="Proteomes" id="UP001164929">
    <property type="component" value="Chromosome 7"/>
</dbReference>
<dbReference type="EMBL" id="JAQIZT010000007">
    <property type="protein sequence ID" value="KAJ6990478.1"/>
    <property type="molecule type" value="Genomic_DNA"/>
</dbReference>